<dbReference type="VEuPathDB" id="AmoebaDB:NF0080530"/>
<keyword evidence="1" id="KW-0175">Coiled coil</keyword>
<dbReference type="Gene3D" id="1.10.167.10">
    <property type="entry name" value="Regulator of G-protein Signalling 4, domain 2"/>
    <property type="match status" value="1"/>
</dbReference>
<feature type="compositionally biased region" description="Polar residues" evidence="2">
    <location>
        <begin position="23"/>
        <end position="32"/>
    </location>
</feature>
<proteinExistence type="predicted"/>
<dbReference type="GeneID" id="68119285"/>
<feature type="compositionally biased region" description="Polar residues" evidence="2">
    <location>
        <begin position="275"/>
        <end position="288"/>
    </location>
</feature>
<dbReference type="InterPro" id="IPR036305">
    <property type="entry name" value="RGS_sf"/>
</dbReference>
<dbReference type="RefSeq" id="XP_044566922.1">
    <property type="nucleotide sequence ID" value="XM_044702550.1"/>
</dbReference>
<gene>
    <name evidence="4" type="ORF">FDP41_012070</name>
</gene>
<dbReference type="Gene3D" id="3.40.30.10">
    <property type="entry name" value="Glutaredoxin"/>
    <property type="match status" value="1"/>
</dbReference>
<accession>A0A6A5CAB4</accession>
<evidence type="ECO:0000313" key="5">
    <source>
        <dbReference type="Proteomes" id="UP000444721"/>
    </source>
</evidence>
<dbReference type="VEuPathDB" id="AmoebaDB:FDP41_012070"/>
<dbReference type="SUPFAM" id="SSF52833">
    <property type="entry name" value="Thioredoxin-like"/>
    <property type="match status" value="1"/>
</dbReference>
<reference evidence="4 5" key="1">
    <citation type="journal article" date="2019" name="Sci. Rep.">
        <title>Nanopore sequencing improves the draft genome of the human pathogenic amoeba Naegleria fowleri.</title>
        <authorList>
            <person name="Liechti N."/>
            <person name="Schurch N."/>
            <person name="Bruggmann R."/>
            <person name="Wittwer M."/>
        </authorList>
    </citation>
    <scope>NUCLEOTIDE SEQUENCE [LARGE SCALE GENOMIC DNA]</scope>
    <source>
        <strain evidence="4 5">ATCC 30894</strain>
    </source>
</reference>
<dbReference type="VEuPathDB" id="AmoebaDB:NfTy_023700"/>
<protein>
    <recommendedName>
        <fullName evidence="3">RGS domain-containing protein</fullName>
    </recommendedName>
</protein>
<dbReference type="SUPFAM" id="SSF48097">
    <property type="entry name" value="Regulator of G-protein signaling, RGS"/>
    <property type="match status" value="1"/>
</dbReference>
<dbReference type="AlphaFoldDB" id="A0A6A5CAB4"/>
<keyword evidence="5" id="KW-1185">Reference proteome</keyword>
<organism evidence="4 5">
    <name type="scientific">Naegleria fowleri</name>
    <name type="common">Brain eating amoeba</name>
    <dbReference type="NCBI Taxonomy" id="5763"/>
    <lineage>
        <taxon>Eukaryota</taxon>
        <taxon>Discoba</taxon>
        <taxon>Heterolobosea</taxon>
        <taxon>Tetramitia</taxon>
        <taxon>Eutetramitia</taxon>
        <taxon>Vahlkampfiidae</taxon>
        <taxon>Naegleria</taxon>
    </lineage>
</organism>
<sequence>MSTNSIPQANDHADQIHSFHSVDPSSVESTLKQMFPKSGGDDIQPNNIISGQRETHDDANVEHKSETNPFTIMATKTPTQKSVYELSCHHYVLLIFRRFVKYEGCALCNRRMYQILEMYRSLKQLNVIPIVVYPEEEKTGEEFFNSFDIREIKEMMRVADPHQVYAEQFNVYFERKFPLAKMATHLIPGLMNAYKQGFKQPLRTLSSYDGNSFFIKPAMFIIKNGKIVKSLRHDYADPCPDIIKEIILNTTDLSNQEQNNTGAISRKSDTDDTSHNSSVTTDQFQEKSIPSKELATDQEIAILSKEEELALTLQTTLQNEEQFLSFFSKPSPRYRITKVNHVATLQEISNEMKAKEEKERNEKAKLLLEKMETSSPMSCLGNSQQELPNNTNNMNASLDLMTVLQTGKYRKYFKIFSYKEYNSENIEFWEEVNLKYKPIAEFDKKEDAYQVAMKIGRLFLFDESALTFINTTDHLRNKVKNNITDVFIPPTQEDSIPSLETKQEFNEKAPSIFDCVLSEMYASLMKDMFIRFSTSDLFKEMKAPEARRRK</sequence>
<dbReference type="EMBL" id="VFQX01000012">
    <property type="protein sequence ID" value="KAF0982209.1"/>
    <property type="molecule type" value="Genomic_DNA"/>
</dbReference>
<comment type="caution">
    <text evidence="4">The sequence shown here is derived from an EMBL/GenBank/DDBJ whole genome shotgun (WGS) entry which is preliminary data.</text>
</comment>
<dbReference type="InterPro" id="IPR036249">
    <property type="entry name" value="Thioredoxin-like_sf"/>
</dbReference>
<feature type="coiled-coil region" evidence="1">
    <location>
        <begin position="338"/>
        <end position="374"/>
    </location>
</feature>
<dbReference type="SMART" id="SM00315">
    <property type="entry name" value="RGS"/>
    <property type="match status" value="1"/>
</dbReference>
<evidence type="ECO:0000256" key="2">
    <source>
        <dbReference type="SAM" id="MobiDB-lite"/>
    </source>
</evidence>
<dbReference type="OrthoDB" id="196547at2759"/>
<evidence type="ECO:0000256" key="1">
    <source>
        <dbReference type="SAM" id="Coils"/>
    </source>
</evidence>
<evidence type="ECO:0000313" key="4">
    <source>
        <dbReference type="EMBL" id="KAF0982209.1"/>
    </source>
</evidence>
<dbReference type="InterPro" id="IPR016137">
    <property type="entry name" value="RGS"/>
</dbReference>
<dbReference type="OMA" id="ANDHADQ"/>
<dbReference type="Proteomes" id="UP000444721">
    <property type="component" value="Unassembled WGS sequence"/>
</dbReference>
<feature type="region of interest" description="Disordered" evidence="2">
    <location>
        <begin position="1"/>
        <end position="60"/>
    </location>
</feature>
<feature type="domain" description="RGS" evidence="3">
    <location>
        <begin position="399"/>
        <end position="542"/>
    </location>
</feature>
<dbReference type="InterPro" id="IPR044926">
    <property type="entry name" value="RGS_subdomain_2"/>
</dbReference>
<name>A0A6A5CAB4_NAEFO</name>
<feature type="region of interest" description="Disordered" evidence="2">
    <location>
        <begin position="257"/>
        <end position="291"/>
    </location>
</feature>
<dbReference type="PROSITE" id="PS50132">
    <property type="entry name" value="RGS"/>
    <property type="match status" value="1"/>
</dbReference>
<evidence type="ECO:0000259" key="3">
    <source>
        <dbReference type="PROSITE" id="PS50132"/>
    </source>
</evidence>
<dbReference type="Pfam" id="PF00615">
    <property type="entry name" value="RGS"/>
    <property type="match status" value="1"/>
</dbReference>